<dbReference type="FunFam" id="3.30.565.10:FF:000016">
    <property type="entry name" value="Chemotaxis protein CheA, putative"/>
    <property type="match status" value="1"/>
</dbReference>
<accession>A0A9W6JN96</accession>
<dbReference type="Pfam" id="PF02518">
    <property type="entry name" value="HATPase_c"/>
    <property type="match status" value="1"/>
</dbReference>
<keyword evidence="4 10" id="KW-0597">Phosphoprotein</keyword>
<evidence type="ECO:0000259" key="13">
    <source>
        <dbReference type="PROSITE" id="PS50851"/>
    </source>
</evidence>
<dbReference type="CDD" id="cd00088">
    <property type="entry name" value="HPT"/>
    <property type="match status" value="1"/>
</dbReference>
<gene>
    <name evidence="15" type="primary">cheA</name>
    <name evidence="15" type="ORF">GCM10008174_03340</name>
</gene>
<keyword evidence="16" id="KW-1185">Reference proteome</keyword>
<feature type="modified residue" description="4-aspartylphosphate" evidence="10">
    <location>
        <position position="812"/>
    </location>
</feature>
<feature type="domain" description="Response regulatory" evidence="12">
    <location>
        <begin position="762"/>
        <end position="879"/>
    </location>
</feature>
<dbReference type="InterPro" id="IPR002545">
    <property type="entry name" value="CheW-lke_dom"/>
</dbReference>
<dbReference type="EC" id="2.7.13.3" evidence="2"/>
<dbReference type="Pfam" id="PF01584">
    <property type="entry name" value="CheW"/>
    <property type="match status" value="1"/>
</dbReference>
<evidence type="ECO:0000256" key="1">
    <source>
        <dbReference type="ARBA" id="ARBA00000085"/>
    </source>
</evidence>
<keyword evidence="7" id="KW-0902">Two-component regulatory system</keyword>
<dbReference type="SUPFAM" id="SSF55874">
    <property type="entry name" value="ATPase domain of HSP90 chaperone/DNA topoisomerase II/histidine kinase"/>
    <property type="match status" value="1"/>
</dbReference>
<comment type="catalytic activity">
    <reaction evidence="1">
        <text>ATP + protein L-histidine = ADP + protein N-phospho-L-histidine.</text>
        <dbReference type="EC" id="2.7.13.3"/>
    </reaction>
</comment>
<dbReference type="InterPro" id="IPR008207">
    <property type="entry name" value="Sig_transdc_His_kin_Hpt_dom"/>
</dbReference>
<protein>
    <recommendedName>
        <fullName evidence="3">Chemotaxis protein CheA</fullName>
        <ecNumber evidence="2">2.7.13.3</ecNumber>
    </recommendedName>
</protein>
<evidence type="ECO:0000256" key="10">
    <source>
        <dbReference type="PROSITE-ProRule" id="PRU00169"/>
    </source>
</evidence>
<dbReference type="PRINTS" id="PR00344">
    <property type="entry name" value="BCTRLSENSOR"/>
</dbReference>
<dbReference type="InterPro" id="IPR005467">
    <property type="entry name" value="His_kinase_dom"/>
</dbReference>
<evidence type="ECO:0000313" key="16">
    <source>
        <dbReference type="Proteomes" id="UP001143309"/>
    </source>
</evidence>
<dbReference type="SUPFAM" id="SSF47226">
    <property type="entry name" value="Histidine-containing phosphotransfer domain, HPT domain"/>
    <property type="match status" value="1"/>
</dbReference>
<comment type="function">
    <text evidence="8">Involved in the transmission of sensory signals from the chemoreceptors to the flagellar motors. CheA is autophosphorylated; it can transfer its phosphate group to either CheB or CheY.</text>
</comment>
<reference evidence="15" key="2">
    <citation type="submission" date="2023-01" db="EMBL/GenBank/DDBJ databases">
        <authorList>
            <person name="Sun Q."/>
            <person name="Evtushenko L."/>
        </authorList>
    </citation>
    <scope>NUCLEOTIDE SEQUENCE</scope>
    <source>
        <strain evidence="15">VKM B-2748</strain>
    </source>
</reference>
<dbReference type="CDD" id="cd17546">
    <property type="entry name" value="REC_hyHK_CKI1_RcsC-like"/>
    <property type="match status" value="1"/>
</dbReference>
<dbReference type="PROSITE" id="PS50851">
    <property type="entry name" value="CHEW"/>
    <property type="match status" value="2"/>
</dbReference>
<dbReference type="InterPro" id="IPR036061">
    <property type="entry name" value="CheW-like_dom_sf"/>
</dbReference>
<evidence type="ECO:0000256" key="6">
    <source>
        <dbReference type="ARBA" id="ARBA00022777"/>
    </source>
</evidence>
<evidence type="ECO:0000256" key="8">
    <source>
        <dbReference type="ARBA" id="ARBA00035100"/>
    </source>
</evidence>
<feature type="domain" description="CheW-like" evidence="13">
    <location>
        <begin position="458"/>
        <end position="596"/>
    </location>
</feature>
<evidence type="ECO:0000259" key="14">
    <source>
        <dbReference type="PROSITE" id="PS50894"/>
    </source>
</evidence>
<evidence type="ECO:0000313" key="15">
    <source>
        <dbReference type="EMBL" id="GLK78593.1"/>
    </source>
</evidence>
<comment type="caution">
    <text evidence="15">The sequence shown here is derived from an EMBL/GenBank/DDBJ whole genome shotgun (WGS) entry which is preliminary data.</text>
</comment>
<dbReference type="EMBL" id="BSFL01000001">
    <property type="protein sequence ID" value="GLK78593.1"/>
    <property type="molecule type" value="Genomic_DNA"/>
</dbReference>
<dbReference type="InterPro" id="IPR003594">
    <property type="entry name" value="HATPase_dom"/>
</dbReference>
<feature type="modified residue" description="Phosphohistidine" evidence="9">
    <location>
        <position position="44"/>
    </location>
</feature>
<keyword evidence="5" id="KW-0808">Transferase</keyword>
<reference evidence="15" key="1">
    <citation type="journal article" date="2014" name="Int. J. Syst. Evol. Microbiol.">
        <title>Complete genome sequence of Corynebacterium casei LMG S-19264T (=DSM 44701T), isolated from a smear-ripened cheese.</title>
        <authorList>
            <consortium name="US DOE Joint Genome Institute (JGI-PGF)"/>
            <person name="Walter F."/>
            <person name="Albersmeier A."/>
            <person name="Kalinowski J."/>
            <person name="Ruckert C."/>
        </authorList>
    </citation>
    <scope>NUCLEOTIDE SEQUENCE</scope>
    <source>
        <strain evidence="15">VKM B-2748</strain>
    </source>
</reference>
<dbReference type="Pfam" id="PF00072">
    <property type="entry name" value="Response_reg"/>
    <property type="match status" value="1"/>
</dbReference>
<dbReference type="SUPFAM" id="SSF47384">
    <property type="entry name" value="Homodimeric domain of signal transducing histidine kinase"/>
    <property type="match status" value="1"/>
</dbReference>
<evidence type="ECO:0000256" key="9">
    <source>
        <dbReference type="PROSITE-ProRule" id="PRU00110"/>
    </source>
</evidence>
<evidence type="ECO:0000256" key="5">
    <source>
        <dbReference type="ARBA" id="ARBA00022679"/>
    </source>
</evidence>
<feature type="domain" description="HPt" evidence="14">
    <location>
        <begin position="1"/>
        <end position="100"/>
    </location>
</feature>
<dbReference type="GO" id="GO:0005737">
    <property type="term" value="C:cytoplasm"/>
    <property type="evidence" value="ECO:0007669"/>
    <property type="project" value="InterPro"/>
</dbReference>
<dbReference type="InterPro" id="IPR036097">
    <property type="entry name" value="HisK_dim/P_sf"/>
</dbReference>
<dbReference type="Gene3D" id="3.40.50.2300">
    <property type="match status" value="1"/>
</dbReference>
<dbReference type="Pfam" id="PF02895">
    <property type="entry name" value="H-kinase_dim"/>
    <property type="match status" value="1"/>
</dbReference>
<dbReference type="SUPFAM" id="SSF52172">
    <property type="entry name" value="CheY-like"/>
    <property type="match status" value="1"/>
</dbReference>
<evidence type="ECO:0000259" key="12">
    <source>
        <dbReference type="PROSITE" id="PS50110"/>
    </source>
</evidence>
<evidence type="ECO:0000259" key="11">
    <source>
        <dbReference type="PROSITE" id="PS50109"/>
    </source>
</evidence>
<dbReference type="Gene3D" id="3.30.565.10">
    <property type="entry name" value="Histidine kinase-like ATPase, C-terminal domain"/>
    <property type="match status" value="1"/>
</dbReference>
<dbReference type="InterPro" id="IPR037006">
    <property type="entry name" value="CheA-like_homodim_sf"/>
</dbReference>
<dbReference type="PANTHER" id="PTHR43395">
    <property type="entry name" value="SENSOR HISTIDINE KINASE CHEA"/>
    <property type="match status" value="1"/>
</dbReference>
<feature type="domain" description="Histidine kinase" evidence="11">
    <location>
        <begin position="216"/>
        <end position="456"/>
    </location>
</feature>
<evidence type="ECO:0000256" key="7">
    <source>
        <dbReference type="ARBA" id="ARBA00023012"/>
    </source>
</evidence>
<feature type="domain" description="CheW-like" evidence="13">
    <location>
        <begin position="617"/>
        <end position="745"/>
    </location>
</feature>
<proteinExistence type="predicted"/>
<dbReference type="SMART" id="SM00260">
    <property type="entry name" value="CheW"/>
    <property type="match status" value="1"/>
</dbReference>
<dbReference type="InterPro" id="IPR001789">
    <property type="entry name" value="Sig_transdc_resp-reg_receiver"/>
</dbReference>
<dbReference type="InterPro" id="IPR036641">
    <property type="entry name" value="HPT_dom_sf"/>
</dbReference>
<name>A0A9W6JN96_9HYPH</name>
<dbReference type="SMART" id="SM00448">
    <property type="entry name" value="REC"/>
    <property type="match status" value="1"/>
</dbReference>
<dbReference type="GO" id="GO:0000155">
    <property type="term" value="F:phosphorelay sensor kinase activity"/>
    <property type="evidence" value="ECO:0007669"/>
    <property type="project" value="InterPro"/>
</dbReference>
<dbReference type="PROSITE" id="PS50109">
    <property type="entry name" value="HIS_KIN"/>
    <property type="match status" value="1"/>
</dbReference>
<organism evidence="15 16">
    <name type="scientific">Methylopila turkensis</name>
    <dbReference type="NCBI Taxonomy" id="1437816"/>
    <lineage>
        <taxon>Bacteria</taxon>
        <taxon>Pseudomonadati</taxon>
        <taxon>Pseudomonadota</taxon>
        <taxon>Alphaproteobacteria</taxon>
        <taxon>Hyphomicrobiales</taxon>
        <taxon>Methylopilaceae</taxon>
        <taxon>Methylopila</taxon>
    </lineage>
</organism>
<dbReference type="InterPro" id="IPR036890">
    <property type="entry name" value="HATPase_C_sf"/>
</dbReference>
<dbReference type="PANTHER" id="PTHR43395:SF1">
    <property type="entry name" value="CHEMOTAXIS PROTEIN CHEA"/>
    <property type="match status" value="1"/>
</dbReference>
<sequence>MDELLRDFLTETAENLDQVDVELVRFEQEPANDKILGNIFRLVHTVKGTCGFLGLGRLEALAHAAETLMGEFRSGAMATPDAVTLILAAIDRIKEILADLEKAGTEPAGDDLDLIAELERVAIEVSKPKTAVDPTLGRELRPGEVPLDELERAFRETPGPDIAIAAPRPAAVAEAPALKLVEPEAAKPAAAAPALADEPRGGEVTLAGQTIRVGVDTLDRLMNMVSELVLTRNQLLDTVRRRGESEFGPSLQRLNHVTAELQEGVMKTRMQPIGAAWRALPRLVRDLSSDLGKKIELVTEGADTELDRQVLDLIKDPLTHMVRNCADHGLETPAERVAAGKSETGVIRLSAYHQGGCIIVEIADDGRGLDVERIKKKAVANGLATEADVEKMSDAQVHRFIFAPGFSTAAAVTSVSGRGVGMDVVRANIELIGGAVDLRSTAGKGSAVVIRIPLTLAIVSALMVTADGETFAIPQLSVLELVRTRRGGDHVIERIGDTSLLRLRDRLLPLVRLRDLLGLATQDADAAEDVFVVISQVGDDIFGIVVDDVLHTEEIVVKPMASRLNHIALFSGTTILGDGSVILILDPNGVAAAAGPATHREAAAEEAGSGFDDRADIVPLLLFRAGSAAPKAVPLALVTRLEMIEVDTIEATGGRMLVQYRGGLMPLVPAGEGVALKSAGAQPLLVFSDEGRSVGLVVDEIIDIVDHRMEITIGSISAGVLGTSVVAGHATEIVDVAYYLTLAFEDWLRRTDRPSERNDQPAVLLVDDSSFFRNMLTPVLTAAGFRVTAAASGGEALRLLRDGRGFDVIVTDIEMPEMDGFAFAAAVRAEGLAAHRPILALSSLTAESVVERAREEGFSDYVAKFDRPRLVASLETLAPRWRSAA</sequence>
<dbReference type="Pfam" id="PF01627">
    <property type="entry name" value="Hpt"/>
    <property type="match status" value="1"/>
</dbReference>
<dbReference type="SMART" id="SM00387">
    <property type="entry name" value="HATPase_c"/>
    <property type="match status" value="1"/>
</dbReference>
<dbReference type="Proteomes" id="UP001143309">
    <property type="component" value="Unassembled WGS sequence"/>
</dbReference>
<evidence type="ECO:0000256" key="4">
    <source>
        <dbReference type="ARBA" id="ARBA00022553"/>
    </source>
</evidence>
<dbReference type="PROSITE" id="PS50110">
    <property type="entry name" value="RESPONSE_REGULATORY"/>
    <property type="match status" value="1"/>
</dbReference>
<dbReference type="InterPro" id="IPR051315">
    <property type="entry name" value="Bact_Chemotaxis_CheA"/>
</dbReference>
<dbReference type="SUPFAM" id="SSF50341">
    <property type="entry name" value="CheW-like"/>
    <property type="match status" value="2"/>
</dbReference>
<dbReference type="PROSITE" id="PS50894">
    <property type="entry name" value="HPT"/>
    <property type="match status" value="1"/>
</dbReference>
<dbReference type="SMART" id="SM00073">
    <property type="entry name" value="HPT"/>
    <property type="match status" value="1"/>
</dbReference>
<dbReference type="SMART" id="SM01231">
    <property type="entry name" value="H-kinase_dim"/>
    <property type="match status" value="1"/>
</dbReference>
<dbReference type="AlphaFoldDB" id="A0A9W6JN96"/>
<dbReference type="Gene3D" id="1.10.287.560">
    <property type="entry name" value="Histidine kinase CheA-like, homodimeric domain"/>
    <property type="match status" value="1"/>
</dbReference>
<evidence type="ECO:0000256" key="2">
    <source>
        <dbReference type="ARBA" id="ARBA00012438"/>
    </source>
</evidence>
<dbReference type="InterPro" id="IPR004358">
    <property type="entry name" value="Sig_transdc_His_kin-like_C"/>
</dbReference>
<dbReference type="CDD" id="cd16916">
    <property type="entry name" value="HATPase_CheA-like"/>
    <property type="match status" value="1"/>
</dbReference>
<dbReference type="GO" id="GO:0006935">
    <property type="term" value="P:chemotaxis"/>
    <property type="evidence" value="ECO:0007669"/>
    <property type="project" value="InterPro"/>
</dbReference>
<keyword evidence="6" id="KW-0418">Kinase</keyword>
<dbReference type="Gene3D" id="1.20.120.160">
    <property type="entry name" value="HPT domain"/>
    <property type="match status" value="1"/>
</dbReference>
<dbReference type="InterPro" id="IPR011006">
    <property type="entry name" value="CheY-like_superfamily"/>
</dbReference>
<dbReference type="RefSeq" id="WP_271199107.1">
    <property type="nucleotide sequence ID" value="NZ_BSFL01000001.1"/>
</dbReference>
<dbReference type="Gene3D" id="2.30.30.40">
    <property type="entry name" value="SH3 Domains"/>
    <property type="match status" value="1"/>
</dbReference>
<evidence type="ECO:0000256" key="3">
    <source>
        <dbReference type="ARBA" id="ARBA00021495"/>
    </source>
</evidence>
<dbReference type="InterPro" id="IPR004105">
    <property type="entry name" value="CheA-like_dim"/>
</dbReference>